<comment type="similarity">
    <text evidence="2">Belongs to the Toll-like receptor family.</text>
</comment>
<sequence>MQCELLLLIVFGFGSCLMQWNCLNFTGPPFEIQCPGNFSFERDEGFVIKAERKNYERIRIDCYKMGTFRYDLLPYVAIDGIKGIYLNSCPVPKNFESIARHFSMKETKKFEFHSVVNVSLTKAHFEGFQSLTSLSLRRLTFTSIDDNLLDNTPHLEYLEIENNKHLKLGEIFFKNTPGLQRLYMSWNQIGNLPTHLFKNLKKLKTLHLMSNNLTELNKDTFNGLISLESLELTNNLIETITENAFEGLTHLNGLNLQQNYLTKIPSNLFRNNKNLKTVLLAFNPNITIPDYLFANLTSLEMVDLSFCNLTFLPEHLFVNASNLRFLKLNRNQFTHLDQRVFKELDLEELELENNNISVIEKGLLQGQRLKKISLGRNRIKTIQFGAFSDKSNLRKIVLSHNQLSRVNIFAGTQNLKCLKSVDLSFNNITKIIEINLPTLPNITKLNLSNNFMKEIAMTDLQAINTNLEVDLRYNNITKIDFDKVGEISGGAKTTVLFANNPIMCDCNIYGLLEFLTGRYKNQSKMFNISTKNLSCSGPPELKNMLVETLSLSNLTCLRENVSEKCSYSWRPYDRTVVLNCSFNNLTTYPEIDLSRMASFDFNQTEMHLEGNHLIVGPDRLTNYSNVTRLYLSHNKIRTIFWLPPKLEVLQLHNNQLDNLGFEIINLLESLNLVNLTLDHNPWNCDCETVKLIDFFRNNTRILDVRDIYCSISSHRVIELNRTDVCHEWQVVYPVLIVLAVLFFVAFAFALYYRYQQELKVWLFAHNLCLWWVTEEELDKDKIYDAFISYSHKDEDFVTQNLLPVLEGGPQPYKLCLHYRNWIPGEFITTQVTNSVLESRRTLVVLSPNFLESVWGKMEFRTAHTQAMTEGRARVIIVLYGDVDVDSLDDELKTYLKTNTYVKWGDPYFWNKLKYALPHTRRDVGNNQKIVNVVNWIDDKFKLVVPVTNSPGRSSPVLALDLNILKHPLNFVSRQEMDTPPAEAGIWGSTGF</sequence>
<evidence type="ECO:0000256" key="11">
    <source>
        <dbReference type="SAM" id="Phobius"/>
    </source>
</evidence>
<dbReference type="SUPFAM" id="SSF52200">
    <property type="entry name" value="Toll/Interleukin receptor TIR domain"/>
    <property type="match status" value="1"/>
</dbReference>
<dbReference type="STRING" id="7070.D6WCW6"/>
<evidence type="ECO:0000256" key="3">
    <source>
        <dbReference type="ARBA" id="ARBA00022614"/>
    </source>
</evidence>
<feature type="transmembrane region" description="Helical" evidence="11">
    <location>
        <begin position="730"/>
        <end position="752"/>
    </location>
</feature>
<feature type="domain" description="TIR" evidence="13">
    <location>
        <begin position="781"/>
        <end position="916"/>
    </location>
</feature>
<dbReference type="PRINTS" id="PR01537">
    <property type="entry name" value="INTRLKN1R1F"/>
</dbReference>
<keyword evidence="8 11" id="KW-0472">Membrane</keyword>
<dbReference type="GO" id="GO:0045087">
    <property type="term" value="P:innate immune response"/>
    <property type="evidence" value="ECO:0000318"/>
    <property type="project" value="GO_Central"/>
</dbReference>
<keyword evidence="10" id="KW-0325">Glycoprotein</keyword>
<dbReference type="Proteomes" id="UP000007266">
    <property type="component" value="Linkage group 2"/>
</dbReference>
<dbReference type="PROSITE" id="PS51450">
    <property type="entry name" value="LRR"/>
    <property type="match status" value="1"/>
</dbReference>
<dbReference type="AlphaFoldDB" id="D6WCW6"/>
<dbReference type="PANTHER" id="PTHR24365">
    <property type="entry name" value="TOLL-LIKE RECEPTOR"/>
    <property type="match status" value="1"/>
</dbReference>
<dbReference type="SMART" id="SM00369">
    <property type="entry name" value="LRR_TYP"/>
    <property type="match status" value="12"/>
</dbReference>
<dbReference type="InterPro" id="IPR035897">
    <property type="entry name" value="Toll_tir_struct_dom_sf"/>
</dbReference>
<evidence type="ECO:0000256" key="10">
    <source>
        <dbReference type="ARBA" id="ARBA00023180"/>
    </source>
</evidence>
<evidence type="ECO:0000256" key="4">
    <source>
        <dbReference type="ARBA" id="ARBA00022692"/>
    </source>
</evidence>
<dbReference type="HOGENOM" id="CLU_009970_0_0_1"/>
<dbReference type="GO" id="GO:0005886">
    <property type="term" value="C:plasma membrane"/>
    <property type="evidence" value="ECO:0000318"/>
    <property type="project" value="GO_Central"/>
</dbReference>
<evidence type="ECO:0000256" key="1">
    <source>
        <dbReference type="ARBA" id="ARBA00004479"/>
    </source>
</evidence>
<dbReference type="SMART" id="SM00255">
    <property type="entry name" value="TIR"/>
    <property type="match status" value="1"/>
</dbReference>
<dbReference type="eggNOG" id="KOG4641">
    <property type="taxonomic scope" value="Eukaryota"/>
</dbReference>
<dbReference type="FunFam" id="3.80.10.10:FF:000727">
    <property type="entry name" value="Toll-like protein"/>
    <property type="match status" value="1"/>
</dbReference>
<keyword evidence="15" id="KW-1185">Reference proteome</keyword>
<dbReference type="Gene3D" id="3.80.10.10">
    <property type="entry name" value="Ribonuclease Inhibitor"/>
    <property type="match status" value="3"/>
</dbReference>
<keyword evidence="4 11" id="KW-0812">Transmembrane</keyword>
<evidence type="ECO:0000313" key="14">
    <source>
        <dbReference type="EMBL" id="EEZ99324.2"/>
    </source>
</evidence>
<comment type="subcellular location">
    <subcellularLocation>
        <location evidence="1">Membrane</location>
        <topology evidence="1">Single-pass type I membrane protein</topology>
    </subcellularLocation>
</comment>
<dbReference type="InterPro" id="IPR001611">
    <property type="entry name" value="Leu-rich_rpt"/>
</dbReference>
<dbReference type="Pfam" id="PF01582">
    <property type="entry name" value="TIR"/>
    <property type="match status" value="1"/>
</dbReference>
<reference evidence="14 15" key="1">
    <citation type="journal article" date="2008" name="Nature">
        <title>The genome of the model beetle and pest Tribolium castaneum.</title>
        <authorList>
            <consortium name="Tribolium Genome Sequencing Consortium"/>
            <person name="Richards S."/>
            <person name="Gibbs R.A."/>
            <person name="Weinstock G.M."/>
            <person name="Brown S.J."/>
            <person name="Denell R."/>
            <person name="Beeman R.W."/>
            <person name="Gibbs R."/>
            <person name="Beeman R.W."/>
            <person name="Brown S.J."/>
            <person name="Bucher G."/>
            <person name="Friedrich M."/>
            <person name="Grimmelikhuijzen C.J."/>
            <person name="Klingler M."/>
            <person name="Lorenzen M."/>
            <person name="Richards S."/>
            <person name="Roth S."/>
            <person name="Schroder R."/>
            <person name="Tautz D."/>
            <person name="Zdobnov E.M."/>
            <person name="Muzny D."/>
            <person name="Gibbs R.A."/>
            <person name="Weinstock G.M."/>
            <person name="Attaway T."/>
            <person name="Bell S."/>
            <person name="Buhay C.J."/>
            <person name="Chandrabose M.N."/>
            <person name="Chavez D."/>
            <person name="Clerk-Blankenburg K.P."/>
            <person name="Cree A."/>
            <person name="Dao M."/>
            <person name="Davis C."/>
            <person name="Chacko J."/>
            <person name="Dinh H."/>
            <person name="Dugan-Rocha S."/>
            <person name="Fowler G."/>
            <person name="Garner T.T."/>
            <person name="Garnes J."/>
            <person name="Gnirke A."/>
            <person name="Hawes A."/>
            <person name="Hernandez J."/>
            <person name="Hines S."/>
            <person name="Holder M."/>
            <person name="Hume J."/>
            <person name="Jhangiani S.N."/>
            <person name="Joshi V."/>
            <person name="Khan Z.M."/>
            <person name="Jackson L."/>
            <person name="Kovar C."/>
            <person name="Kowis A."/>
            <person name="Lee S."/>
            <person name="Lewis L.R."/>
            <person name="Margolis J."/>
            <person name="Morgan M."/>
            <person name="Nazareth L.V."/>
            <person name="Nguyen N."/>
            <person name="Okwuonu G."/>
            <person name="Parker D."/>
            <person name="Richards S."/>
            <person name="Ruiz S.J."/>
            <person name="Santibanez J."/>
            <person name="Savard J."/>
            <person name="Scherer S.E."/>
            <person name="Schneider B."/>
            <person name="Sodergren E."/>
            <person name="Tautz D."/>
            <person name="Vattahil S."/>
            <person name="Villasana D."/>
            <person name="White C.S."/>
            <person name="Wright R."/>
            <person name="Park Y."/>
            <person name="Beeman R.W."/>
            <person name="Lord J."/>
            <person name="Oppert B."/>
            <person name="Lorenzen M."/>
            <person name="Brown S."/>
            <person name="Wang L."/>
            <person name="Savard J."/>
            <person name="Tautz D."/>
            <person name="Richards S."/>
            <person name="Weinstock G."/>
            <person name="Gibbs R.A."/>
            <person name="Liu Y."/>
            <person name="Worley K."/>
            <person name="Weinstock G."/>
            <person name="Elsik C.G."/>
            <person name="Reese J.T."/>
            <person name="Elhaik E."/>
            <person name="Landan G."/>
            <person name="Graur D."/>
            <person name="Arensburger P."/>
            <person name="Atkinson P."/>
            <person name="Beeman R.W."/>
            <person name="Beidler J."/>
            <person name="Brown S.J."/>
            <person name="Demuth J.P."/>
            <person name="Drury D.W."/>
            <person name="Du Y.Z."/>
            <person name="Fujiwara H."/>
            <person name="Lorenzen M."/>
            <person name="Maselli V."/>
            <person name="Osanai M."/>
            <person name="Park Y."/>
            <person name="Robertson H.M."/>
            <person name="Tu Z."/>
            <person name="Wang J.J."/>
            <person name="Wang S."/>
            <person name="Richards S."/>
            <person name="Song H."/>
            <person name="Zhang L."/>
            <person name="Sodergren E."/>
            <person name="Werner D."/>
            <person name="Stanke M."/>
            <person name="Morgenstern B."/>
            <person name="Solovyev V."/>
            <person name="Kosarev P."/>
            <person name="Brown G."/>
            <person name="Chen H.C."/>
            <person name="Ermolaeva O."/>
            <person name="Hlavina W."/>
            <person name="Kapustin Y."/>
            <person name="Kiryutin B."/>
            <person name="Kitts P."/>
            <person name="Maglott D."/>
            <person name="Pruitt K."/>
            <person name="Sapojnikov V."/>
            <person name="Souvorov A."/>
            <person name="Mackey A.J."/>
            <person name="Waterhouse R.M."/>
            <person name="Wyder S."/>
            <person name="Zdobnov E.M."/>
            <person name="Zdobnov E.M."/>
            <person name="Wyder S."/>
            <person name="Kriventseva E.V."/>
            <person name="Kadowaki T."/>
            <person name="Bork P."/>
            <person name="Aranda M."/>
            <person name="Bao R."/>
            <person name="Beermann A."/>
            <person name="Berns N."/>
            <person name="Bolognesi R."/>
            <person name="Bonneton F."/>
            <person name="Bopp D."/>
            <person name="Brown S.J."/>
            <person name="Bucher G."/>
            <person name="Butts T."/>
            <person name="Chaumot A."/>
            <person name="Denell R.E."/>
            <person name="Ferrier D.E."/>
            <person name="Friedrich M."/>
            <person name="Gordon C.M."/>
            <person name="Jindra M."/>
            <person name="Klingler M."/>
            <person name="Lan Q."/>
            <person name="Lattorff H.M."/>
            <person name="Laudet V."/>
            <person name="von Levetsow C."/>
            <person name="Liu Z."/>
            <person name="Lutz R."/>
            <person name="Lynch J.A."/>
            <person name="da Fonseca R.N."/>
            <person name="Posnien N."/>
            <person name="Reuter R."/>
            <person name="Roth S."/>
            <person name="Savard J."/>
            <person name="Schinko J.B."/>
            <person name="Schmitt C."/>
            <person name="Schoppmeier M."/>
            <person name="Schroder R."/>
            <person name="Shippy T.D."/>
            <person name="Simonnet F."/>
            <person name="Marques-Souza H."/>
            <person name="Tautz D."/>
            <person name="Tomoyasu Y."/>
            <person name="Trauner J."/>
            <person name="Van der Zee M."/>
            <person name="Vervoort M."/>
            <person name="Wittkopp N."/>
            <person name="Wimmer E.A."/>
            <person name="Yang X."/>
            <person name="Jones A.K."/>
            <person name="Sattelle D.B."/>
            <person name="Ebert P.R."/>
            <person name="Nelson D."/>
            <person name="Scott J.G."/>
            <person name="Beeman R.W."/>
            <person name="Muthukrishnan S."/>
            <person name="Kramer K.J."/>
            <person name="Arakane Y."/>
            <person name="Beeman R.W."/>
            <person name="Zhu Q."/>
            <person name="Hogenkamp D."/>
            <person name="Dixit R."/>
            <person name="Oppert B."/>
            <person name="Jiang H."/>
            <person name="Zou Z."/>
            <person name="Marshall J."/>
            <person name="Elpidina E."/>
            <person name="Vinokurov K."/>
            <person name="Oppert C."/>
            <person name="Zou Z."/>
            <person name="Evans J."/>
            <person name="Lu Z."/>
            <person name="Zhao P."/>
            <person name="Sumathipala N."/>
            <person name="Altincicek B."/>
            <person name="Vilcinskas A."/>
            <person name="Williams M."/>
            <person name="Hultmark D."/>
            <person name="Hetru C."/>
            <person name="Jiang H."/>
            <person name="Grimmelikhuijzen C.J."/>
            <person name="Hauser F."/>
            <person name="Cazzamali G."/>
            <person name="Williamson M."/>
            <person name="Park Y."/>
            <person name="Li B."/>
            <person name="Tanaka Y."/>
            <person name="Predel R."/>
            <person name="Neupert S."/>
            <person name="Schachtner J."/>
            <person name="Verleyen P."/>
            <person name="Raible F."/>
            <person name="Bork P."/>
            <person name="Friedrich M."/>
            <person name="Walden K.K."/>
            <person name="Robertson H.M."/>
            <person name="Angeli S."/>
            <person name="Foret S."/>
            <person name="Bucher G."/>
            <person name="Schuetz S."/>
            <person name="Maleszka R."/>
            <person name="Wimmer E.A."/>
            <person name="Beeman R.W."/>
            <person name="Lorenzen M."/>
            <person name="Tomoyasu Y."/>
            <person name="Miller S.C."/>
            <person name="Grossmann D."/>
            <person name="Bucher G."/>
        </authorList>
    </citation>
    <scope>NUCLEOTIDE SEQUENCE [LARGE SCALE GENOMIC DNA]</scope>
    <source>
        <strain evidence="14 15">Georgia GA2</strain>
    </source>
</reference>
<dbReference type="FunFam" id="3.40.50.10140:FF:000020">
    <property type="entry name" value="Blast:Protein toll"/>
    <property type="match status" value="1"/>
</dbReference>
<dbReference type="Pfam" id="PF13306">
    <property type="entry name" value="LRR_5"/>
    <property type="match status" value="1"/>
</dbReference>
<dbReference type="GO" id="GO:0007165">
    <property type="term" value="P:signal transduction"/>
    <property type="evidence" value="ECO:0000318"/>
    <property type="project" value="GO_Central"/>
</dbReference>
<keyword evidence="6" id="KW-0677">Repeat</keyword>
<dbReference type="Gene3D" id="3.40.50.10140">
    <property type="entry name" value="Toll/interleukin-1 receptor homology (TIR) domain"/>
    <property type="match status" value="1"/>
</dbReference>
<dbReference type="InterPro" id="IPR000483">
    <property type="entry name" value="Cys-rich_flank_reg_C"/>
</dbReference>
<evidence type="ECO:0000256" key="2">
    <source>
        <dbReference type="ARBA" id="ARBA00009634"/>
    </source>
</evidence>
<dbReference type="SMART" id="SM00082">
    <property type="entry name" value="LRRCT"/>
    <property type="match status" value="2"/>
</dbReference>
<feature type="chain" id="PRO_5007310566" evidence="12">
    <location>
        <begin position="19"/>
        <end position="991"/>
    </location>
</feature>
<dbReference type="GO" id="GO:0038023">
    <property type="term" value="F:signaling receptor activity"/>
    <property type="evidence" value="ECO:0000318"/>
    <property type="project" value="GO_Central"/>
</dbReference>
<keyword evidence="5 12" id="KW-0732">Signal</keyword>
<feature type="signal peptide" evidence="12">
    <location>
        <begin position="1"/>
        <end position="18"/>
    </location>
</feature>
<dbReference type="Pfam" id="PF13855">
    <property type="entry name" value="LRR_8"/>
    <property type="match status" value="1"/>
</dbReference>
<accession>D6WCW6</accession>
<dbReference type="EMBL" id="KQ971311">
    <property type="protein sequence ID" value="EEZ99324.2"/>
    <property type="molecule type" value="Genomic_DNA"/>
</dbReference>
<dbReference type="OMA" id="RCSCFVR"/>
<evidence type="ECO:0000256" key="7">
    <source>
        <dbReference type="ARBA" id="ARBA00022989"/>
    </source>
</evidence>
<dbReference type="InterPro" id="IPR032675">
    <property type="entry name" value="LRR_dom_sf"/>
</dbReference>
<dbReference type="SUPFAM" id="SSF52058">
    <property type="entry name" value="L domain-like"/>
    <property type="match status" value="3"/>
</dbReference>
<evidence type="ECO:0000259" key="13">
    <source>
        <dbReference type="PROSITE" id="PS50104"/>
    </source>
</evidence>
<dbReference type="SMART" id="SM00365">
    <property type="entry name" value="LRR_SD22"/>
    <property type="match status" value="4"/>
</dbReference>
<evidence type="ECO:0000256" key="6">
    <source>
        <dbReference type="ARBA" id="ARBA00022737"/>
    </source>
</evidence>
<evidence type="ECO:0000313" key="15">
    <source>
        <dbReference type="Proteomes" id="UP000007266"/>
    </source>
</evidence>
<evidence type="ECO:0000256" key="9">
    <source>
        <dbReference type="ARBA" id="ARBA00023170"/>
    </source>
</evidence>
<name>D6WCW6_TRICA</name>
<dbReference type="PROSITE" id="PS50104">
    <property type="entry name" value="TIR"/>
    <property type="match status" value="1"/>
</dbReference>
<evidence type="ECO:0000256" key="12">
    <source>
        <dbReference type="SAM" id="SignalP"/>
    </source>
</evidence>
<keyword evidence="7 11" id="KW-1133">Transmembrane helix</keyword>
<keyword evidence="9" id="KW-0675">Receptor</keyword>
<keyword evidence="3" id="KW-0433">Leucine-rich repeat</keyword>
<dbReference type="InterPro" id="IPR000157">
    <property type="entry name" value="TIR_dom"/>
</dbReference>
<proteinExistence type="inferred from homology"/>
<organism evidence="14 15">
    <name type="scientific">Tribolium castaneum</name>
    <name type="common">Red flour beetle</name>
    <dbReference type="NCBI Taxonomy" id="7070"/>
    <lineage>
        <taxon>Eukaryota</taxon>
        <taxon>Metazoa</taxon>
        <taxon>Ecdysozoa</taxon>
        <taxon>Arthropoda</taxon>
        <taxon>Hexapoda</taxon>
        <taxon>Insecta</taxon>
        <taxon>Pterygota</taxon>
        <taxon>Neoptera</taxon>
        <taxon>Endopterygota</taxon>
        <taxon>Coleoptera</taxon>
        <taxon>Polyphaga</taxon>
        <taxon>Cucujiformia</taxon>
        <taxon>Tenebrionidae</taxon>
        <taxon>Tenebrionidae incertae sedis</taxon>
        <taxon>Tribolium</taxon>
    </lineage>
</organism>
<reference evidence="14 15" key="2">
    <citation type="journal article" date="2010" name="Nucleic Acids Res.">
        <title>BeetleBase in 2010: revisions to provide comprehensive genomic information for Tribolium castaneum.</title>
        <authorList>
            <person name="Kim H.S."/>
            <person name="Murphy T."/>
            <person name="Xia J."/>
            <person name="Caragea D."/>
            <person name="Park Y."/>
            <person name="Beeman R.W."/>
            <person name="Lorenzen M.D."/>
            <person name="Butcher S."/>
            <person name="Manak J.R."/>
            <person name="Brown S.J."/>
        </authorList>
    </citation>
    <scope>GENOME REANNOTATION</scope>
    <source>
        <strain evidence="14 15">Georgia GA2</strain>
    </source>
</reference>
<dbReference type="InterPro" id="IPR003591">
    <property type="entry name" value="Leu-rich_rpt_typical-subtyp"/>
</dbReference>
<dbReference type="PANTHER" id="PTHR24365:SF541">
    <property type="entry name" value="PROTEIN TOLL-RELATED"/>
    <property type="match status" value="1"/>
</dbReference>
<gene>
    <name evidence="14" type="primary">AUGUSTUS-3.0.2_04439</name>
    <name evidence="14" type="ORF">TcasGA2_TC004439</name>
</gene>
<evidence type="ECO:0000256" key="5">
    <source>
        <dbReference type="ARBA" id="ARBA00022729"/>
    </source>
</evidence>
<evidence type="ECO:0000256" key="8">
    <source>
        <dbReference type="ARBA" id="ARBA00023136"/>
    </source>
</evidence>
<protein>
    <submittedName>
        <fullName evidence="14">Toll-like protein</fullName>
    </submittedName>
</protein>
<dbReference type="InterPro" id="IPR026906">
    <property type="entry name" value="LRR_5"/>
</dbReference>